<evidence type="ECO:0000259" key="2">
    <source>
        <dbReference type="Pfam" id="PF25250"/>
    </source>
</evidence>
<organism evidence="3 4">
    <name type="scientific">Pontibacillus marinus BH030004 = DSM 16465</name>
    <dbReference type="NCBI Taxonomy" id="1385511"/>
    <lineage>
        <taxon>Bacteria</taxon>
        <taxon>Bacillati</taxon>
        <taxon>Bacillota</taxon>
        <taxon>Bacilli</taxon>
        <taxon>Bacillales</taxon>
        <taxon>Bacillaceae</taxon>
        <taxon>Pontibacillus</taxon>
    </lineage>
</organism>
<gene>
    <name evidence="3" type="ORF">N783_19745</name>
</gene>
<feature type="non-terminal residue" evidence="3">
    <location>
        <position position="262"/>
    </location>
</feature>
<feature type="domain" description="DUF7852" evidence="2">
    <location>
        <begin position="34"/>
        <end position="80"/>
    </location>
</feature>
<accession>A0A0A5GHA2</accession>
<dbReference type="InterPro" id="IPR057174">
    <property type="entry name" value="DUF7852"/>
</dbReference>
<dbReference type="eggNOG" id="ENOG5032PM0">
    <property type="taxonomic scope" value="Bacteria"/>
</dbReference>
<protein>
    <recommendedName>
        <fullName evidence="2">DUF7852 domain-containing protein</fullName>
    </recommendedName>
</protein>
<proteinExistence type="predicted"/>
<feature type="compositionally biased region" description="Gly residues" evidence="1">
    <location>
        <begin position="239"/>
        <end position="262"/>
    </location>
</feature>
<feature type="compositionally biased region" description="Polar residues" evidence="1">
    <location>
        <begin position="8"/>
        <end position="19"/>
    </location>
</feature>
<feature type="region of interest" description="Disordered" evidence="1">
    <location>
        <begin position="1"/>
        <end position="21"/>
    </location>
</feature>
<reference evidence="3 4" key="1">
    <citation type="submission" date="2013-08" db="EMBL/GenBank/DDBJ databases">
        <authorList>
            <person name="Huang J."/>
            <person name="Wang G."/>
        </authorList>
    </citation>
    <scope>NUCLEOTIDE SEQUENCE [LARGE SCALE GENOMIC DNA]</scope>
    <source>
        <strain evidence="3 4">BH030004</strain>
    </source>
</reference>
<feature type="region of interest" description="Disordered" evidence="1">
    <location>
        <begin position="238"/>
        <end position="262"/>
    </location>
</feature>
<dbReference type="Pfam" id="PF25250">
    <property type="entry name" value="DUF7852"/>
    <property type="match status" value="2"/>
</dbReference>
<sequence length="262" mass="29216">MSNEENKPCQQPASLSNCRNRPITPDVNPDAQIAKIPVVLAEVEVCTDLEAKVTFPEDVLEIKDVKKQIELVQCRLLVPSNQLYIKGYVRKNIQYVTPVGRGLSNKCVDSDYRSFTVDVPFTCVTEIKDFITRPLDIHFDERKEFNFRVSQSLPKGYPEKDHYQSQDISQFNQGSQQFYNEIPYCDLLSSNIIEMDASTDRRPIQGGPEFEGVFRNVVEKMSVCFTLKLLQKQQVPLGGITGPTGPTGPGAGVTGPTGPTGP</sequence>
<dbReference type="AlphaFoldDB" id="A0A0A5GHA2"/>
<evidence type="ECO:0000313" key="3">
    <source>
        <dbReference type="EMBL" id="KGX90593.1"/>
    </source>
</evidence>
<evidence type="ECO:0000256" key="1">
    <source>
        <dbReference type="SAM" id="MobiDB-lite"/>
    </source>
</evidence>
<evidence type="ECO:0000313" key="4">
    <source>
        <dbReference type="Proteomes" id="UP000030403"/>
    </source>
</evidence>
<dbReference type="EMBL" id="AVPF01000006">
    <property type="protein sequence ID" value="KGX90593.1"/>
    <property type="molecule type" value="Genomic_DNA"/>
</dbReference>
<dbReference type="Proteomes" id="UP000030403">
    <property type="component" value="Unassembled WGS sequence"/>
</dbReference>
<comment type="caution">
    <text evidence="3">The sequence shown here is derived from an EMBL/GenBank/DDBJ whole genome shotgun (WGS) entry which is preliminary data.</text>
</comment>
<dbReference type="NCBIfam" id="NF045794">
    <property type="entry name" value="CsxC_fam"/>
    <property type="match status" value="1"/>
</dbReference>
<keyword evidence="4" id="KW-1185">Reference proteome</keyword>
<dbReference type="InterPro" id="IPR054845">
    <property type="entry name" value="Exosporium_prot_C"/>
</dbReference>
<name>A0A0A5GHA2_9BACI</name>
<feature type="domain" description="DUF7852" evidence="2">
    <location>
        <begin position="113"/>
        <end position="200"/>
    </location>
</feature>
<dbReference type="RefSeq" id="WP_052131163.1">
    <property type="nucleotide sequence ID" value="NZ_AVPF01000006.1"/>
</dbReference>